<dbReference type="EMBL" id="CP106795">
    <property type="protein sequence ID" value="UXY36634.1"/>
    <property type="molecule type" value="Genomic_DNA"/>
</dbReference>
<evidence type="ECO:0000313" key="4">
    <source>
        <dbReference type="Proteomes" id="UP001060733"/>
    </source>
</evidence>
<keyword evidence="1" id="KW-0732">Signal</keyword>
<dbReference type="InterPro" id="IPR011001">
    <property type="entry name" value="Saposin-like"/>
</dbReference>
<feature type="chain" id="PRO_5046132989" evidence="1">
    <location>
        <begin position="26"/>
        <end position="90"/>
    </location>
</feature>
<feature type="signal peptide" evidence="1">
    <location>
        <begin position="1"/>
        <end position="25"/>
    </location>
</feature>
<accession>A0ABY6EQI8</accession>
<dbReference type="InterPro" id="IPR008138">
    <property type="entry name" value="SapB_2"/>
</dbReference>
<dbReference type="Proteomes" id="UP001060733">
    <property type="component" value="Chromosome"/>
</dbReference>
<evidence type="ECO:0000313" key="3">
    <source>
        <dbReference type="EMBL" id="UXY36634.1"/>
    </source>
</evidence>
<reference evidence="3" key="1">
    <citation type="submission" date="2022-10" db="EMBL/GenBank/DDBJ databases">
        <authorList>
            <person name="Mo P."/>
        </authorList>
    </citation>
    <scope>NUCLEOTIDE SEQUENCE</scope>
    <source>
        <strain evidence="3">HUAS 14-6</strain>
    </source>
</reference>
<dbReference type="Gene3D" id="1.10.225.10">
    <property type="entry name" value="Saposin-like"/>
    <property type="match status" value="1"/>
</dbReference>
<dbReference type="SUPFAM" id="SSF47862">
    <property type="entry name" value="Saposin"/>
    <property type="match status" value="1"/>
</dbReference>
<sequence length="90" mass="9304">MKYTMIAAALAGAVMAGGLAAPAMADEGPEPAPAVSAQEITEAMQQVCEVVPMDHDQCLNYVDVYGGLVITLIEQDLSPQEIAAALGLRS</sequence>
<name>A0ABY6EQI8_9ACTN</name>
<gene>
    <name evidence="3" type="ORF">N8I86_19035</name>
</gene>
<evidence type="ECO:0000256" key="1">
    <source>
        <dbReference type="SAM" id="SignalP"/>
    </source>
</evidence>
<keyword evidence="4" id="KW-1185">Reference proteome</keyword>
<evidence type="ECO:0000259" key="2">
    <source>
        <dbReference type="Pfam" id="PF03489"/>
    </source>
</evidence>
<organism evidence="3 4">
    <name type="scientific">Streptomyces albidocamelliae</name>
    <dbReference type="NCBI Taxonomy" id="2981135"/>
    <lineage>
        <taxon>Bacteria</taxon>
        <taxon>Bacillati</taxon>
        <taxon>Actinomycetota</taxon>
        <taxon>Actinomycetes</taxon>
        <taxon>Kitasatosporales</taxon>
        <taxon>Streptomycetaceae</taxon>
        <taxon>Streptomyces</taxon>
    </lineage>
</organism>
<proteinExistence type="predicted"/>
<dbReference type="Pfam" id="PF03489">
    <property type="entry name" value="SapB_2"/>
    <property type="match status" value="1"/>
</dbReference>
<feature type="domain" description="Saposin B type region 2" evidence="2">
    <location>
        <begin position="56"/>
        <end position="82"/>
    </location>
</feature>
<protein>
    <submittedName>
        <fullName evidence="3">Saposin domain-containing protein</fullName>
    </submittedName>
</protein>
<dbReference type="RefSeq" id="WP_263278288.1">
    <property type="nucleotide sequence ID" value="NZ_CP106795.1"/>
</dbReference>